<dbReference type="InterPro" id="IPR022536">
    <property type="entry name" value="EspC"/>
</dbReference>
<accession>A0A6J7HGW9</accession>
<dbReference type="AlphaFoldDB" id="A0A6J7HGW9"/>
<reference evidence="1" key="1">
    <citation type="submission" date="2020-05" db="EMBL/GenBank/DDBJ databases">
        <authorList>
            <person name="Chiriac C."/>
            <person name="Salcher M."/>
            <person name="Ghai R."/>
            <person name="Kavagutti S V."/>
        </authorList>
    </citation>
    <scope>NUCLEOTIDE SEQUENCE</scope>
</reference>
<gene>
    <name evidence="1" type="ORF">UFOPK3609_01272</name>
</gene>
<dbReference type="Pfam" id="PF10824">
    <property type="entry name" value="T7SS_ESX_EspC"/>
    <property type="match status" value="1"/>
</dbReference>
<sequence>MSVVFEVDPAELRRRAEVHAQAIDQIVAARADNERMTSEAQTLGPLYHQVKASVNDVAGKRDAALASEQRRHEQMRDALLASAAEYERIEAENRARLTTRSFGA</sequence>
<dbReference type="GO" id="GO:0009306">
    <property type="term" value="P:protein secretion"/>
    <property type="evidence" value="ECO:0007669"/>
    <property type="project" value="InterPro"/>
</dbReference>
<name>A0A6J7HGW9_9ZZZZ</name>
<dbReference type="EMBL" id="CAFBMQ010000200">
    <property type="protein sequence ID" value="CAB4918548.1"/>
    <property type="molecule type" value="Genomic_DNA"/>
</dbReference>
<evidence type="ECO:0000313" key="1">
    <source>
        <dbReference type="EMBL" id="CAB4918548.1"/>
    </source>
</evidence>
<proteinExistence type="predicted"/>
<protein>
    <submittedName>
        <fullName evidence="1">Unannotated protein</fullName>
    </submittedName>
</protein>
<organism evidence="1">
    <name type="scientific">freshwater metagenome</name>
    <dbReference type="NCBI Taxonomy" id="449393"/>
    <lineage>
        <taxon>unclassified sequences</taxon>
        <taxon>metagenomes</taxon>
        <taxon>ecological metagenomes</taxon>
    </lineage>
</organism>